<dbReference type="InterPro" id="IPR051554">
    <property type="entry name" value="Acetyltransferase_Eis"/>
</dbReference>
<protein>
    <recommendedName>
        <fullName evidence="1">N-acetyltransferase domain-containing protein</fullName>
    </recommendedName>
</protein>
<evidence type="ECO:0000259" key="1">
    <source>
        <dbReference type="PROSITE" id="PS51186"/>
    </source>
</evidence>
<dbReference type="InterPro" id="IPR016181">
    <property type="entry name" value="Acyl_CoA_acyltransferase"/>
</dbReference>
<dbReference type="OrthoDB" id="9804948at2"/>
<organism evidence="2 3">
    <name type="scientific">Paenibacillus wynnii</name>
    <dbReference type="NCBI Taxonomy" id="268407"/>
    <lineage>
        <taxon>Bacteria</taxon>
        <taxon>Bacillati</taxon>
        <taxon>Bacillota</taxon>
        <taxon>Bacilli</taxon>
        <taxon>Bacillales</taxon>
        <taxon>Paenibacillaceae</taxon>
        <taxon>Paenibacillus</taxon>
    </lineage>
</organism>
<dbReference type="eggNOG" id="ENOG5033UK5">
    <property type="taxonomic scope" value="Bacteria"/>
</dbReference>
<gene>
    <name evidence="2" type="ORF">PWYN_22005</name>
</gene>
<dbReference type="GO" id="GO:0030649">
    <property type="term" value="P:aminoglycoside antibiotic catabolic process"/>
    <property type="evidence" value="ECO:0007669"/>
    <property type="project" value="TreeGrafter"/>
</dbReference>
<dbReference type="InterPro" id="IPR000182">
    <property type="entry name" value="GNAT_dom"/>
</dbReference>
<reference evidence="2 3" key="1">
    <citation type="submission" date="2014-08" db="EMBL/GenBank/DDBJ databases">
        <authorList>
            <person name="den Bakker H.C."/>
        </authorList>
    </citation>
    <scope>NUCLEOTIDE SEQUENCE [LARGE SCALE GENOMIC DNA]</scope>
    <source>
        <strain evidence="2 3">DSM 18334</strain>
    </source>
</reference>
<accession>A0A098M5H3</accession>
<dbReference type="Pfam" id="PF13527">
    <property type="entry name" value="Acetyltransf_9"/>
    <property type="match status" value="1"/>
</dbReference>
<dbReference type="RefSeq" id="WP_036659047.1">
    <property type="nucleotide sequence ID" value="NZ_JQCR01000003.1"/>
</dbReference>
<evidence type="ECO:0000313" key="2">
    <source>
        <dbReference type="EMBL" id="KGE17296.1"/>
    </source>
</evidence>
<dbReference type="AlphaFoldDB" id="A0A098M5H3"/>
<dbReference type="Gene3D" id="3.40.630.30">
    <property type="match status" value="1"/>
</dbReference>
<evidence type="ECO:0000313" key="3">
    <source>
        <dbReference type="Proteomes" id="UP000029734"/>
    </source>
</evidence>
<proteinExistence type="predicted"/>
<dbReference type="Proteomes" id="UP000029734">
    <property type="component" value="Unassembled WGS sequence"/>
</dbReference>
<dbReference type="PANTHER" id="PTHR37817:SF1">
    <property type="entry name" value="N-ACETYLTRANSFERASE EIS"/>
    <property type="match status" value="1"/>
</dbReference>
<dbReference type="SUPFAM" id="SSF55729">
    <property type="entry name" value="Acyl-CoA N-acyltransferases (Nat)"/>
    <property type="match status" value="1"/>
</dbReference>
<reference evidence="2 3" key="2">
    <citation type="submission" date="2014-10" db="EMBL/GenBank/DDBJ databases">
        <title>Comparative genomics of the Paenibacillus odorifer group.</title>
        <authorList>
            <person name="Tsai Y.-C."/>
            <person name="Martin N."/>
            <person name="Korlach J."/>
            <person name="Wiedmann M."/>
        </authorList>
    </citation>
    <scope>NUCLEOTIDE SEQUENCE [LARGE SCALE GENOMIC DNA]</scope>
    <source>
        <strain evidence="2 3">DSM 18334</strain>
    </source>
</reference>
<dbReference type="EMBL" id="JQCR01000003">
    <property type="protein sequence ID" value="KGE17296.1"/>
    <property type="molecule type" value="Genomic_DNA"/>
</dbReference>
<sequence>MVKYRMATPNEREECIDLANYAFRLDFETLMPKAYDKNVDSSAMHMVAADEKGRLRAQVAVFPESLTVCDYTLRTCYLGTVSVHPRARSEGHMKVLMNMWLGELRNTYDMVVLYGQRQRYEYFGFTLGGVKFKYFVGEANVRHALRHVNDTGISFCSFFEVEGAESFAHSINTSRLAYIERNVQQLPLIFKSLHQKALGVLENGKLIGYLIVNEAGDEISECAMKNTDDISRTIKAYMVYSRAERVSIYTPEYDIPLNTTLGSIAEDYVIETSDMYNILDFANVLKAYLTLKFKTLGIVQGEFSAVMDGQPVTARVDANGVTVERSAMPDAVVLNKQQAQTLLLTQHSRYMAVTAPVGWFPLPVFWYKIDKF</sequence>
<dbReference type="PROSITE" id="PS51186">
    <property type="entry name" value="GNAT"/>
    <property type="match status" value="1"/>
</dbReference>
<dbReference type="PANTHER" id="PTHR37817">
    <property type="entry name" value="N-ACETYLTRANSFERASE EIS"/>
    <property type="match status" value="1"/>
</dbReference>
<dbReference type="GO" id="GO:0034069">
    <property type="term" value="F:aminoglycoside N-acetyltransferase activity"/>
    <property type="evidence" value="ECO:0007669"/>
    <property type="project" value="TreeGrafter"/>
</dbReference>
<keyword evidence="3" id="KW-1185">Reference proteome</keyword>
<comment type="caution">
    <text evidence="2">The sequence shown here is derived from an EMBL/GenBank/DDBJ whole genome shotgun (WGS) entry which is preliminary data.</text>
</comment>
<feature type="domain" description="N-acetyltransferase" evidence="1">
    <location>
        <begin position="2"/>
        <end position="148"/>
    </location>
</feature>
<name>A0A098M5H3_9BACL</name>